<evidence type="ECO:0000313" key="3">
    <source>
        <dbReference type="Proteomes" id="UP001595557"/>
    </source>
</evidence>
<feature type="chain" id="PRO_5047106195" description="Lipid A 3-O-deacylase (PagL)" evidence="1">
    <location>
        <begin position="22"/>
        <end position="195"/>
    </location>
</feature>
<evidence type="ECO:0008006" key="4">
    <source>
        <dbReference type="Google" id="ProtNLM"/>
    </source>
</evidence>
<evidence type="ECO:0000256" key="1">
    <source>
        <dbReference type="SAM" id="SignalP"/>
    </source>
</evidence>
<accession>A0ABV7IJH8</accession>
<protein>
    <recommendedName>
        <fullName evidence="4">Lipid A 3-O-deacylase (PagL)</fullName>
    </recommendedName>
</protein>
<proteinExistence type="predicted"/>
<feature type="signal peptide" evidence="1">
    <location>
        <begin position="1"/>
        <end position="21"/>
    </location>
</feature>
<keyword evidence="3" id="KW-1185">Reference proteome</keyword>
<dbReference type="RefSeq" id="WP_207471806.1">
    <property type="nucleotide sequence ID" value="NZ_JAFNAW010000088.1"/>
</dbReference>
<reference evidence="3" key="1">
    <citation type="journal article" date="2019" name="Int. J. Syst. Evol. Microbiol.">
        <title>The Global Catalogue of Microorganisms (GCM) 10K type strain sequencing project: providing services to taxonomists for standard genome sequencing and annotation.</title>
        <authorList>
            <consortium name="The Broad Institute Genomics Platform"/>
            <consortium name="The Broad Institute Genome Sequencing Center for Infectious Disease"/>
            <person name="Wu L."/>
            <person name="Ma J."/>
        </authorList>
    </citation>
    <scope>NUCLEOTIDE SEQUENCE [LARGE SCALE GENOMIC DNA]</scope>
    <source>
        <strain evidence="3">KCTC 52239</strain>
    </source>
</reference>
<evidence type="ECO:0000313" key="2">
    <source>
        <dbReference type="EMBL" id="MFC3168832.1"/>
    </source>
</evidence>
<name>A0ABV7IJH8_9RHOB</name>
<dbReference type="EMBL" id="JBHRTE010000048">
    <property type="protein sequence ID" value="MFC3168832.1"/>
    <property type="molecule type" value="Genomic_DNA"/>
</dbReference>
<organism evidence="2 3">
    <name type="scientific">Paracoccus fontiphilus</name>
    <dbReference type="NCBI Taxonomy" id="1815556"/>
    <lineage>
        <taxon>Bacteria</taxon>
        <taxon>Pseudomonadati</taxon>
        <taxon>Pseudomonadota</taxon>
        <taxon>Alphaproteobacteria</taxon>
        <taxon>Rhodobacterales</taxon>
        <taxon>Paracoccaceae</taxon>
        <taxon>Paracoccus</taxon>
    </lineage>
</organism>
<gene>
    <name evidence="2" type="ORF">ACFOD7_12315</name>
</gene>
<keyword evidence="1" id="KW-0732">Signal</keyword>
<sequence>MVHALALCLLGWLAAAAPALAESPPSPERNLFVFGGRITAASMSSSVDFVGVPYEDNYLLGLGLQTWSWQNSLVDIGYEGGIAHRFGEGTTTEIWAGVGLRCCRYQFRDVTLTPSLIVGLSHVDAPHPGREADQVARDGGDASLLFYFTPELELAPRNADWSVFWRLHHRSGGGKTLGNMKGAANAHVLGIRLRF</sequence>
<dbReference type="Proteomes" id="UP001595557">
    <property type="component" value="Unassembled WGS sequence"/>
</dbReference>
<comment type="caution">
    <text evidence="2">The sequence shown here is derived from an EMBL/GenBank/DDBJ whole genome shotgun (WGS) entry which is preliminary data.</text>
</comment>